<evidence type="ECO:0000259" key="2">
    <source>
        <dbReference type="Pfam" id="PF02627"/>
    </source>
</evidence>
<keyword evidence="3" id="KW-0560">Oxidoreductase</keyword>
<dbReference type="NCBIfam" id="TIGR00778">
    <property type="entry name" value="ahpD_dom"/>
    <property type="match status" value="1"/>
</dbReference>
<dbReference type="Pfam" id="PF02627">
    <property type="entry name" value="CMD"/>
    <property type="match status" value="1"/>
</dbReference>
<dbReference type="InterPro" id="IPR004675">
    <property type="entry name" value="AhpD_core"/>
</dbReference>
<dbReference type="PANTHER" id="PTHR34846:SF7">
    <property type="entry name" value="BLL7811 PROTEIN"/>
    <property type="match status" value="1"/>
</dbReference>
<dbReference type="SUPFAM" id="SSF69118">
    <property type="entry name" value="AhpD-like"/>
    <property type="match status" value="1"/>
</dbReference>
<feature type="domain" description="Carboxymuconolactone decarboxylase-like" evidence="2">
    <location>
        <begin position="30"/>
        <end position="111"/>
    </location>
</feature>
<dbReference type="Proteomes" id="UP000199155">
    <property type="component" value="Unassembled WGS sequence"/>
</dbReference>
<reference evidence="3 4" key="1">
    <citation type="submission" date="2016-10" db="EMBL/GenBank/DDBJ databases">
        <authorList>
            <person name="de Groot N.N."/>
        </authorList>
    </citation>
    <scope>NUCLEOTIDE SEQUENCE [LARGE SCALE GENOMIC DNA]</scope>
    <source>
        <strain evidence="3 4">CGMCC 4.5727</strain>
    </source>
</reference>
<dbReference type="EMBL" id="FNFF01000015">
    <property type="protein sequence ID" value="SDK97035.1"/>
    <property type="molecule type" value="Genomic_DNA"/>
</dbReference>
<protein>
    <submittedName>
        <fullName evidence="3">Alkylhydroperoxidase AhpD family core domain-containing protein</fullName>
    </submittedName>
</protein>
<evidence type="ECO:0000256" key="1">
    <source>
        <dbReference type="SAM" id="MobiDB-lite"/>
    </source>
</evidence>
<dbReference type="AlphaFoldDB" id="A0A1G9G8Y8"/>
<dbReference type="GO" id="GO:0051920">
    <property type="term" value="F:peroxiredoxin activity"/>
    <property type="evidence" value="ECO:0007669"/>
    <property type="project" value="InterPro"/>
</dbReference>
<dbReference type="PANTHER" id="PTHR34846">
    <property type="entry name" value="4-CARBOXYMUCONOLACTONE DECARBOXYLASE FAMILY PROTEIN (AFU_ORTHOLOGUE AFUA_6G11590)"/>
    <property type="match status" value="1"/>
</dbReference>
<feature type="compositionally biased region" description="Basic and acidic residues" evidence="1">
    <location>
        <begin position="1"/>
        <end position="21"/>
    </location>
</feature>
<dbReference type="Gene3D" id="1.20.1290.10">
    <property type="entry name" value="AhpD-like"/>
    <property type="match status" value="1"/>
</dbReference>
<evidence type="ECO:0000313" key="3">
    <source>
        <dbReference type="EMBL" id="SDK97035.1"/>
    </source>
</evidence>
<dbReference type="InterPro" id="IPR003779">
    <property type="entry name" value="CMD-like"/>
</dbReference>
<proteinExistence type="predicted"/>
<name>A0A1G9G8Y8_9ACTN</name>
<dbReference type="STRING" id="417292.SAMN05421806_11551"/>
<accession>A0A1G9G8Y8</accession>
<gene>
    <name evidence="3" type="ORF">SAMN05421806_11551</name>
</gene>
<keyword evidence="3" id="KW-0575">Peroxidase</keyword>
<dbReference type="InterPro" id="IPR029032">
    <property type="entry name" value="AhpD-like"/>
</dbReference>
<evidence type="ECO:0000313" key="4">
    <source>
        <dbReference type="Proteomes" id="UP000199155"/>
    </source>
</evidence>
<feature type="region of interest" description="Disordered" evidence="1">
    <location>
        <begin position="1"/>
        <end position="22"/>
    </location>
</feature>
<sequence>MNARTDARTEAPADPRTDARTPRMQAAVNPDVTTAVKHLYKAIHSGGVAPGLLSLVHLRASQINGCSPCVHASVTAAKQQGETDERLHSVVSWRETPFFTDEERAALELTEAATRIQDGAQGVTDEIWDAAADHFTEEQLSALILEISLTNFFNRINRSVREQAGKTW</sequence>
<keyword evidence="4" id="KW-1185">Reference proteome</keyword>
<organism evidence="3 4">
    <name type="scientific">Streptomyces indicus</name>
    <dbReference type="NCBI Taxonomy" id="417292"/>
    <lineage>
        <taxon>Bacteria</taxon>
        <taxon>Bacillati</taxon>
        <taxon>Actinomycetota</taxon>
        <taxon>Actinomycetes</taxon>
        <taxon>Kitasatosporales</taxon>
        <taxon>Streptomycetaceae</taxon>
        <taxon>Streptomyces</taxon>
    </lineage>
</organism>